<dbReference type="SUPFAM" id="SSF52540">
    <property type="entry name" value="P-loop containing nucleoside triphosphate hydrolases"/>
    <property type="match status" value="1"/>
</dbReference>
<accession>A0A343VRF6</accession>
<organism evidence="2">
    <name type="scientific">Mycolicibacterium sp. CBMA 213</name>
    <dbReference type="NCBI Taxonomy" id="1968788"/>
    <lineage>
        <taxon>Bacteria</taxon>
        <taxon>Bacillati</taxon>
        <taxon>Actinomycetota</taxon>
        <taxon>Actinomycetes</taxon>
        <taxon>Mycobacteriales</taxon>
        <taxon>Mycobacteriaceae</taxon>
        <taxon>Mycolicibacterium</taxon>
    </lineage>
</organism>
<name>A0A343VRF6_9MYCO</name>
<feature type="region of interest" description="Disordered" evidence="1">
    <location>
        <begin position="158"/>
        <end position="188"/>
    </location>
</feature>
<dbReference type="EMBL" id="MF600313">
    <property type="protein sequence ID" value="AVN58480.1"/>
    <property type="molecule type" value="Genomic_DNA"/>
</dbReference>
<proteinExistence type="predicted"/>
<reference evidence="2" key="1">
    <citation type="journal article" date="2018" name="Front. Microbiol.">
        <title>Beyond the Limits: tRNA Array Units in Mycobacterium Genomes.</title>
        <authorList>
            <person name="Morgado S.M."/>
            <person name="Vicente A.C."/>
        </authorList>
    </citation>
    <scope>NUCLEOTIDE SEQUENCE</scope>
    <source>
        <strain evidence="2">CBMA 213</strain>
        <plasmid evidence="2">pCBMA213_1</plasmid>
    </source>
</reference>
<gene>
    <name evidence="2" type="ORF">B5P44_p00185</name>
</gene>
<dbReference type="InterPro" id="IPR027417">
    <property type="entry name" value="P-loop_NTPase"/>
</dbReference>
<dbReference type="Gene3D" id="3.40.50.300">
    <property type="entry name" value="P-loop containing nucleotide triphosphate hydrolases"/>
    <property type="match status" value="1"/>
</dbReference>
<keyword evidence="2" id="KW-0614">Plasmid</keyword>
<evidence type="ECO:0008006" key="3">
    <source>
        <dbReference type="Google" id="ProtNLM"/>
    </source>
</evidence>
<dbReference type="AlphaFoldDB" id="A0A343VRF6"/>
<evidence type="ECO:0000256" key="1">
    <source>
        <dbReference type="SAM" id="MobiDB-lite"/>
    </source>
</evidence>
<dbReference type="RefSeq" id="WP_172692671.1">
    <property type="nucleotide sequence ID" value="NZ_MF600313.1"/>
</dbReference>
<geneLocation type="plasmid" evidence="2">
    <name>pCBMA213_1</name>
</geneLocation>
<sequence>MSSATNRTELLAKALKQCRPDFTLYNARVFARAVIDAPDGVFGAKPLTFLPARQGDVGRVSRDEPPIAGTNLHGPLPAAAGPRVTGEVLVEPIPDSGAEMYRLPAPEVGGAAAPISLSDAVAGDVVVQADGRSGIYLGNGKMVVSDAAGAAEAIVSAKAADKEAPPPQPATGNKPQHAGAGRVASPPPYVVPRPPVPENRTHRHAVKTWDRTDLVLGVTDEGTSISWRPARKQSLAVIGRPGTGKSVVAQSLLDQARAAGWMTLHATTAPRESRDPLQVPGLVASTTSEHGLSGRGLNEFSAVIEIARRIRDHRLGPNVDRASDSGSAVLGRYAPDVPVLVVLDAVDTYLEGFWASAERGAEQSAANVLARLLAQGIDDRVHFVLVSQSRWPQQLPRLWGRDVPAVVLAGTPDGVLAKQLVGVRFSGEPRYKPGRMTWIDRHGAGEKVFVDKPFQGYLGGPQPSVVPGQYPRLALEAGGADLGARTMGFRELGELRDLLLDRAVKCRWEPDPRYSHLDPWAGYR</sequence>
<protein>
    <recommendedName>
        <fullName evidence="3">FtsK domain-containing protein</fullName>
    </recommendedName>
</protein>
<evidence type="ECO:0000313" key="2">
    <source>
        <dbReference type="EMBL" id="AVN58480.1"/>
    </source>
</evidence>